<feature type="transmembrane region" description="Helical" evidence="1">
    <location>
        <begin position="225"/>
        <end position="244"/>
    </location>
</feature>
<keyword evidence="1" id="KW-1133">Transmembrane helix</keyword>
<comment type="caution">
    <text evidence="3">The sequence shown here is derived from an EMBL/GenBank/DDBJ whole genome shotgun (WGS) entry which is preliminary data.</text>
</comment>
<evidence type="ECO:0000313" key="4">
    <source>
        <dbReference type="Proteomes" id="UP000539313"/>
    </source>
</evidence>
<dbReference type="GO" id="GO:0016717">
    <property type="term" value="F:oxidoreductase activity, acting on paired donors, with oxidation of a pair of donors resulting in the reduction of molecular oxygen to two molecules of water"/>
    <property type="evidence" value="ECO:0007669"/>
    <property type="project" value="TreeGrafter"/>
</dbReference>
<accession>A0A7W3R9M2</accession>
<sequence>MPQTLVPPRPARPRRAAGSDFAPLARQVRESGLLERRRGYYAAVIAMNVLATAAIWLAVALAGGAWWAVALAVPAAVVSARTGFLGHDAGHRQIARTPRANRWLGLLFGNLMTGMSYGWWNDKHNRHHANPNHVDKDPDVAAGVLVWTAEQAAGRNGFAAWMTRHQARLFFPLLTFEGWALRVAGVLDLRNRPVRERILEGGLLAVHTAAYFALAFTLMDPAQAVAFVLLHQAVFGLHLGCAFAPNHKGMAMPAPGERWDHLRSQVLTSRNIRSGRVNDWLLGGLNYQIEHHLFPSVPRCNLRRLQPLVREHCARVGLPYAETGLLESYRQALGHMHEVGAELRQP</sequence>
<dbReference type="CDD" id="cd03506">
    <property type="entry name" value="Delta6-FADS-like"/>
    <property type="match status" value="1"/>
</dbReference>
<dbReference type="PIRSF" id="PIRSF015921">
    <property type="entry name" value="FA_sphinglp_des"/>
    <property type="match status" value="1"/>
</dbReference>
<dbReference type="GO" id="GO:0008610">
    <property type="term" value="P:lipid biosynthetic process"/>
    <property type="evidence" value="ECO:0007669"/>
    <property type="project" value="UniProtKB-ARBA"/>
</dbReference>
<dbReference type="PANTHER" id="PTHR19353:SF19">
    <property type="entry name" value="DELTA(5) FATTY ACID DESATURASE C-RELATED"/>
    <property type="match status" value="1"/>
</dbReference>
<dbReference type="GO" id="GO:0016020">
    <property type="term" value="C:membrane"/>
    <property type="evidence" value="ECO:0007669"/>
    <property type="project" value="TreeGrafter"/>
</dbReference>
<dbReference type="EMBL" id="JACJII010000001">
    <property type="protein sequence ID" value="MBA9004485.1"/>
    <property type="molecule type" value="Genomic_DNA"/>
</dbReference>
<evidence type="ECO:0000313" key="3">
    <source>
        <dbReference type="EMBL" id="MBA9004485.1"/>
    </source>
</evidence>
<evidence type="ECO:0000259" key="2">
    <source>
        <dbReference type="Pfam" id="PF00487"/>
    </source>
</evidence>
<organism evidence="3 4">
    <name type="scientific">Thermomonospora cellulosilytica</name>
    <dbReference type="NCBI Taxonomy" id="1411118"/>
    <lineage>
        <taxon>Bacteria</taxon>
        <taxon>Bacillati</taxon>
        <taxon>Actinomycetota</taxon>
        <taxon>Actinomycetes</taxon>
        <taxon>Streptosporangiales</taxon>
        <taxon>Thermomonosporaceae</taxon>
        <taxon>Thermomonospora</taxon>
    </lineage>
</organism>
<proteinExistence type="predicted"/>
<dbReference type="Proteomes" id="UP000539313">
    <property type="component" value="Unassembled WGS sequence"/>
</dbReference>
<feature type="domain" description="Fatty acid desaturase" evidence="2">
    <location>
        <begin position="65"/>
        <end position="323"/>
    </location>
</feature>
<reference evidence="3 4" key="1">
    <citation type="submission" date="2020-08" db="EMBL/GenBank/DDBJ databases">
        <title>Sequencing the genomes of 1000 actinobacteria strains.</title>
        <authorList>
            <person name="Klenk H.-P."/>
        </authorList>
    </citation>
    <scope>NUCLEOTIDE SEQUENCE [LARGE SCALE GENOMIC DNA]</scope>
    <source>
        <strain evidence="3 4">DSM 45823</strain>
    </source>
</reference>
<keyword evidence="1" id="KW-0472">Membrane</keyword>
<dbReference type="PANTHER" id="PTHR19353">
    <property type="entry name" value="FATTY ACID DESATURASE 2"/>
    <property type="match status" value="1"/>
</dbReference>
<feature type="transmembrane region" description="Helical" evidence="1">
    <location>
        <begin position="65"/>
        <end position="82"/>
    </location>
</feature>
<feature type="transmembrane region" description="Helical" evidence="1">
    <location>
        <begin position="201"/>
        <end position="219"/>
    </location>
</feature>
<dbReference type="Pfam" id="PF00487">
    <property type="entry name" value="FA_desaturase"/>
    <property type="match status" value="1"/>
</dbReference>
<feature type="transmembrane region" description="Helical" evidence="1">
    <location>
        <begin position="39"/>
        <end position="59"/>
    </location>
</feature>
<evidence type="ECO:0000256" key="1">
    <source>
        <dbReference type="SAM" id="Phobius"/>
    </source>
</evidence>
<dbReference type="AlphaFoldDB" id="A0A7W3R9M2"/>
<gene>
    <name evidence="3" type="ORF">HNR21_003367</name>
</gene>
<keyword evidence="4" id="KW-1185">Reference proteome</keyword>
<dbReference type="InterPro" id="IPR012171">
    <property type="entry name" value="Fatty_acid_desaturase"/>
</dbReference>
<keyword evidence="1" id="KW-0812">Transmembrane</keyword>
<dbReference type="InterPro" id="IPR005804">
    <property type="entry name" value="FA_desaturase_dom"/>
</dbReference>
<protein>
    <submittedName>
        <fullName evidence="3">Fatty acid desaturase</fullName>
    </submittedName>
</protein>
<dbReference type="RefSeq" id="WP_182705933.1">
    <property type="nucleotide sequence ID" value="NZ_JACJII010000001.1"/>
</dbReference>
<name>A0A7W3R9M2_9ACTN</name>